<name>A0A4Y2TE19_ARAVE</name>
<accession>A0A4Y2TE19</accession>
<feature type="transmembrane region" description="Helical" evidence="1">
    <location>
        <begin position="32"/>
        <end position="55"/>
    </location>
</feature>
<evidence type="ECO:0000313" key="3">
    <source>
        <dbReference type="EMBL" id="GBN98240.1"/>
    </source>
</evidence>
<feature type="domain" description="Fibrinogen C-terminal" evidence="2">
    <location>
        <begin position="95"/>
        <end position="250"/>
    </location>
</feature>
<keyword evidence="1" id="KW-0472">Membrane</keyword>
<dbReference type="GO" id="GO:0005615">
    <property type="term" value="C:extracellular space"/>
    <property type="evidence" value="ECO:0007669"/>
    <property type="project" value="TreeGrafter"/>
</dbReference>
<dbReference type="InterPro" id="IPR050373">
    <property type="entry name" value="Fibrinogen_C-term_domain"/>
</dbReference>
<dbReference type="EMBL" id="BGPR01027612">
    <property type="protein sequence ID" value="GBN98240.1"/>
    <property type="molecule type" value="Genomic_DNA"/>
</dbReference>
<dbReference type="Pfam" id="PF00147">
    <property type="entry name" value="Fibrinogen_C"/>
    <property type="match status" value="1"/>
</dbReference>
<evidence type="ECO:0000256" key="1">
    <source>
        <dbReference type="SAM" id="Phobius"/>
    </source>
</evidence>
<dbReference type="InterPro" id="IPR014716">
    <property type="entry name" value="Fibrinogen_a/b/g_C_1"/>
</dbReference>
<dbReference type="NCBIfam" id="NF040941">
    <property type="entry name" value="GGGWT_bact"/>
    <property type="match status" value="1"/>
</dbReference>
<protein>
    <submittedName>
        <fullName evidence="3">Techylectin-5A</fullName>
    </submittedName>
</protein>
<keyword evidence="1" id="KW-0812">Transmembrane</keyword>
<dbReference type="InterPro" id="IPR002181">
    <property type="entry name" value="Fibrinogen_a/b/g_C_dom"/>
</dbReference>
<dbReference type="PROSITE" id="PS51406">
    <property type="entry name" value="FIBRINOGEN_C_2"/>
    <property type="match status" value="1"/>
</dbReference>
<evidence type="ECO:0000313" key="4">
    <source>
        <dbReference type="Proteomes" id="UP000499080"/>
    </source>
</evidence>
<evidence type="ECO:0000259" key="2">
    <source>
        <dbReference type="PROSITE" id="PS51406"/>
    </source>
</evidence>
<dbReference type="Proteomes" id="UP000499080">
    <property type="component" value="Unassembled WGS sequence"/>
</dbReference>
<dbReference type="AlphaFoldDB" id="A0A4Y2TE19"/>
<keyword evidence="1" id="KW-1133">Transmembrane helix</keyword>
<dbReference type="OrthoDB" id="6145874at2759"/>
<dbReference type="PANTHER" id="PTHR19143">
    <property type="entry name" value="FIBRINOGEN/TENASCIN/ANGIOPOEITIN"/>
    <property type="match status" value="1"/>
</dbReference>
<sequence>MGSQAESYLLPLSLNNLDFVQQITLYSEEKKVLLFSMFHFLGSVLLLKFAILLTIGNVTSACNHSEISVTLLDVATDMIARAKLNLPVCSTSSSSSLILKPVDCEEVLRNGQTETGIYTVWPRSRVSEDKPLQVSCDMNTDGGGWTVIQRRGDFGRTKDYFFKDWKSYKKGFGDIDKDFWLGNDNIFALTSQRLHSIRFDLKAVDGEERYALYDTFWIDDEDHMYTLHIKDYTGNAGSKSLRNHILNFSY</sequence>
<dbReference type="SMART" id="SM00186">
    <property type="entry name" value="FBG"/>
    <property type="match status" value="1"/>
</dbReference>
<dbReference type="InterPro" id="IPR036056">
    <property type="entry name" value="Fibrinogen-like_C"/>
</dbReference>
<reference evidence="3 4" key="1">
    <citation type="journal article" date="2019" name="Sci. Rep.">
        <title>Orb-weaving spider Araneus ventricosus genome elucidates the spidroin gene catalogue.</title>
        <authorList>
            <person name="Kono N."/>
            <person name="Nakamura H."/>
            <person name="Ohtoshi R."/>
            <person name="Moran D.A.P."/>
            <person name="Shinohara A."/>
            <person name="Yoshida Y."/>
            <person name="Fujiwara M."/>
            <person name="Mori M."/>
            <person name="Tomita M."/>
            <person name="Arakawa K."/>
        </authorList>
    </citation>
    <scope>NUCLEOTIDE SEQUENCE [LARGE SCALE GENOMIC DNA]</scope>
</reference>
<dbReference type="SUPFAM" id="SSF56496">
    <property type="entry name" value="Fibrinogen C-terminal domain-like"/>
    <property type="match status" value="1"/>
</dbReference>
<proteinExistence type="predicted"/>
<keyword evidence="4" id="KW-1185">Reference proteome</keyword>
<dbReference type="Gene3D" id="3.90.215.10">
    <property type="entry name" value="Gamma Fibrinogen, chain A, domain 1"/>
    <property type="match status" value="1"/>
</dbReference>
<comment type="caution">
    <text evidence="3">The sequence shown here is derived from an EMBL/GenBank/DDBJ whole genome shotgun (WGS) entry which is preliminary data.</text>
</comment>
<organism evidence="3 4">
    <name type="scientific">Araneus ventricosus</name>
    <name type="common">Orbweaver spider</name>
    <name type="synonym">Epeira ventricosa</name>
    <dbReference type="NCBI Taxonomy" id="182803"/>
    <lineage>
        <taxon>Eukaryota</taxon>
        <taxon>Metazoa</taxon>
        <taxon>Ecdysozoa</taxon>
        <taxon>Arthropoda</taxon>
        <taxon>Chelicerata</taxon>
        <taxon>Arachnida</taxon>
        <taxon>Araneae</taxon>
        <taxon>Araneomorphae</taxon>
        <taxon>Entelegynae</taxon>
        <taxon>Araneoidea</taxon>
        <taxon>Araneidae</taxon>
        <taxon>Araneus</taxon>
    </lineage>
</organism>
<gene>
    <name evidence="3" type="primary">TL5A_68</name>
    <name evidence="3" type="ORF">AVEN_267128_1</name>
</gene>